<gene>
    <name evidence="2" type="ORF">Pla52n_63730</name>
</gene>
<reference evidence="2 3" key="1">
    <citation type="submission" date="2019-02" db="EMBL/GenBank/DDBJ databases">
        <title>Deep-cultivation of Planctomycetes and their phenomic and genomic characterization uncovers novel biology.</title>
        <authorList>
            <person name="Wiegand S."/>
            <person name="Jogler M."/>
            <person name="Boedeker C."/>
            <person name="Pinto D."/>
            <person name="Vollmers J."/>
            <person name="Rivas-Marin E."/>
            <person name="Kohn T."/>
            <person name="Peeters S.H."/>
            <person name="Heuer A."/>
            <person name="Rast P."/>
            <person name="Oberbeckmann S."/>
            <person name="Bunk B."/>
            <person name="Jeske O."/>
            <person name="Meyerdierks A."/>
            <person name="Storesund J.E."/>
            <person name="Kallscheuer N."/>
            <person name="Luecker S."/>
            <person name="Lage O.M."/>
            <person name="Pohl T."/>
            <person name="Merkel B.J."/>
            <person name="Hornburger P."/>
            <person name="Mueller R.-W."/>
            <person name="Bruemmer F."/>
            <person name="Labrenz M."/>
            <person name="Spormann A.M."/>
            <person name="Op Den Camp H."/>
            <person name="Overmann J."/>
            <person name="Amann R."/>
            <person name="Jetten M.S.M."/>
            <person name="Mascher T."/>
            <person name="Medema M.H."/>
            <person name="Devos D.P."/>
            <person name="Kaster A.-K."/>
            <person name="Ovreas L."/>
            <person name="Rohde M."/>
            <person name="Galperin M.Y."/>
            <person name="Jogler C."/>
        </authorList>
    </citation>
    <scope>NUCLEOTIDE SEQUENCE [LARGE SCALE GENOMIC DNA]</scope>
    <source>
        <strain evidence="2 3">Pla52n</strain>
    </source>
</reference>
<protein>
    <recommendedName>
        <fullName evidence="1">Transcription factor zinc-finger domain-containing protein</fullName>
    </recommendedName>
</protein>
<dbReference type="AlphaFoldDB" id="A0A5C5ZY34"/>
<dbReference type="Proteomes" id="UP000320176">
    <property type="component" value="Unassembled WGS sequence"/>
</dbReference>
<feature type="domain" description="Transcription factor zinc-finger" evidence="1">
    <location>
        <begin position="2"/>
        <end position="41"/>
    </location>
</feature>
<dbReference type="RefSeq" id="WP_197455078.1">
    <property type="nucleotide sequence ID" value="NZ_CP151726.1"/>
</dbReference>
<evidence type="ECO:0000313" key="3">
    <source>
        <dbReference type="Proteomes" id="UP000320176"/>
    </source>
</evidence>
<comment type="caution">
    <text evidence="2">The sequence shown here is derived from an EMBL/GenBank/DDBJ whole genome shotgun (WGS) entry which is preliminary data.</text>
</comment>
<accession>A0A5C5ZY34</accession>
<evidence type="ECO:0000313" key="2">
    <source>
        <dbReference type="EMBL" id="TWT92076.1"/>
    </source>
</evidence>
<name>A0A5C5ZY34_9BACT</name>
<dbReference type="EMBL" id="SJPN01000012">
    <property type="protein sequence ID" value="TWT92076.1"/>
    <property type="molecule type" value="Genomic_DNA"/>
</dbReference>
<dbReference type="InterPro" id="IPR027392">
    <property type="entry name" value="TF_Znf"/>
</dbReference>
<dbReference type="Pfam" id="PF13453">
    <property type="entry name" value="Zn_ribbon_TFIIB"/>
    <property type="match status" value="2"/>
</dbReference>
<keyword evidence="3" id="KW-1185">Reference proteome</keyword>
<proteinExistence type="predicted"/>
<organism evidence="2 3">
    <name type="scientific">Stieleria varia</name>
    <dbReference type="NCBI Taxonomy" id="2528005"/>
    <lineage>
        <taxon>Bacteria</taxon>
        <taxon>Pseudomonadati</taxon>
        <taxon>Planctomycetota</taxon>
        <taxon>Planctomycetia</taxon>
        <taxon>Pirellulales</taxon>
        <taxon>Pirellulaceae</taxon>
        <taxon>Stieleria</taxon>
    </lineage>
</organism>
<feature type="domain" description="Transcription factor zinc-finger" evidence="1">
    <location>
        <begin position="75"/>
        <end position="115"/>
    </location>
</feature>
<evidence type="ECO:0000259" key="1">
    <source>
        <dbReference type="Pfam" id="PF13453"/>
    </source>
</evidence>
<sequence length="142" mass="16154">MKCPHDGTELTATKYEGDIEVDQCSQCSGMWLDWQELQRIEDAREKDYSAEIKQLPDVVGSAYEMAFARSKPAIQCPKCGREMERREHGFCSQVLVDTCPTCRGTWLDGGEIEALEVFFEKTTSEAEEVRAGFFSRLSDFFS</sequence>